<keyword evidence="2" id="KW-0812">Transmembrane</keyword>
<feature type="transmembrane region" description="Helical" evidence="2">
    <location>
        <begin position="27"/>
        <end position="52"/>
    </location>
</feature>
<name>A0A1I6GIB8_9EURY</name>
<dbReference type="OrthoDB" id="203544at2157"/>
<organism evidence="4 5">
    <name type="scientific">Halogeometricum limi</name>
    <dbReference type="NCBI Taxonomy" id="555875"/>
    <lineage>
        <taxon>Archaea</taxon>
        <taxon>Methanobacteriati</taxon>
        <taxon>Methanobacteriota</taxon>
        <taxon>Stenosarchaea group</taxon>
        <taxon>Halobacteria</taxon>
        <taxon>Halobacteriales</taxon>
        <taxon>Haloferacaceae</taxon>
        <taxon>Halogeometricum</taxon>
    </lineage>
</organism>
<dbReference type="PANTHER" id="PTHR37938">
    <property type="entry name" value="BLL0215 PROTEIN"/>
    <property type="match status" value="1"/>
</dbReference>
<dbReference type="EMBL" id="FOYS01000002">
    <property type="protein sequence ID" value="SFR41924.1"/>
    <property type="molecule type" value="Genomic_DNA"/>
</dbReference>
<dbReference type="STRING" id="555875.SAMN04488124_1087"/>
<accession>A0A1I6GIB8</accession>
<keyword evidence="5" id="KW-1185">Reference proteome</keyword>
<proteinExistence type="predicted"/>
<gene>
    <name evidence="4" type="ORF">SAMN04488124_1087</name>
</gene>
<dbReference type="InterPro" id="IPR005182">
    <property type="entry name" value="YdbS-like_PH"/>
</dbReference>
<dbReference type="Proteomes" id="UP000243250">
    <property type="component" value="Unassembled WGS sequence"/>
</dbReference>
<protein>
    <submittedName>
        <fullName evidence="4">PH domain-containing protein</fullName>
    </submittedName>
</protein>
<evidence type="ECO:0000313" key="5">
    <source>
        <dbReference type="Proteomes" id="UP000243250"/>
    </source>
</evidence>
<evidence type="ECO:0000259" key="3">
    <source>
        <dbReference type="Pfam" id="PF03703"/>
    </source>
</evidence>
<keyword evidence="2" id="KW-1133">Transmembrane helix</keyword>
<evidence type="ECO:0000256" key="2">
    <source>
        <dbReference type="SAM" id="Phobius"/>
    </source>
</evidence>
<dbReference type="AlphaFoldDB" id="A0A1I6GIB8"/>
<evidence type="ECO:0000256" key="1">
    <source>
        <dbReference type="SAM" id="MobiDB-lite"/>
    </source>
</evidence>
<dbReference type="Pfam" id="PF03703">
    <property type="entry name" value="bPH_2"/>
    <property type="match status" value="1"/>
</dbReference>
<dbReference type="RefSeq" id="WP_089877626.1">
    <property type="nucleotide sequence ID" value="NZ_FOYS01000002.1"/>
</dbReference>
<keyword evidence="2" id="KW-0472">Membrane</keyword>
<dbReference type="PANTHER" id="PTHR37938:SF1">
    <property type="entry name" value="BLL0215 PROTEIN"/>
    <property type="match status" value="1"/>
</dbReference>
<feature type="region of interest" description="Disordered" evidence="1">
    <location>
        <begin position="165"/>
        <end position="201"/>
    </location>
</feature>
<sequence>MEPELDWLTLDDDEDVVWSDTPHPASIVPALVVGIPLSFVLVGIPIVVSAYLTLRNTHYVLTTAGLYRKSGILSRDVQKVGFDKVQNTSYSQGVLGSYVGFGNVDISTAGGSGVEMQFSSVENPREVAEEINRYVKRSTGSRDAPSDKAAVLDDVLTELREIRSLLESERETSSPNETFRDEPTPEDHFEDTADDRPSTDR</sequence>
<feature type="domain" description="YdbS-like PH" evidence="3">
    <location>
        <begin position="55"/>
        <end position="131"/>
    </location>
</feature>
<reference evidence="5" key="1">
    <citation type="submission" date="2016-10" db="EMBL/GenBank/DDBJ databases">
        <authorList>
            <person name="Varghese N."/>
            <person name="Submissions S."/>
        </authorList>
    </citation>
    <scope>NUCLEOTIDE SEQUENCE [LARGE SCALE GENOMIC DNA]</scope>
    <source>
        <strain evidence="5">CGMCC 1.8711</strain>
    </source>
</reference>
<evidence type="ECO:0000313" key="4">
    <source>
        <dbReference type="EMBL" id="SFR41924.1"/>
    </source>
</evidence>